<comment type="caution">
    <text evidence="7">The sequence shown here is derived from an EMBL/GenBank/DDBJ whole genome shotgun (WGS) entry which is preliminary data.</text>
</comment>
<dbReference type="Pfam" id="PF01938">
    <property type="entry name" value="TRAM"/>
    <property type="match status" value="1"/>
</dbReference>
<dbReference type="InterPro" id="IPR012340">
    <property type="entry name" value="NA-bd_OB-fold"/>
</dbReference>
<evidence type="ECO:0000313" key="7">
    <source>
        <dbReference type="EMBL" id="KEJ91470.1"/>
    </source>
</evidence>
<organism evidence="7 8">
    <name type="scientific">Synergistes jonesii</name>
    <dbReference type="NCBI Taxonomy" id="2754"/>
    <lineage>
        <taxon>Bacteria</taxon>
        <taxon>Thermotogati</taxon>
        <taxon>Synergistota</taxon>
        <taxon>Synergistia</taxon>
        <taxon>Synergistales</taxon>
        <taxon>Synergistaceae</taxon>
        <taxon>Synergistes</taxon>
    </lineage>
</organism>
<feature type="binding site" evidence="4">
    <location>
        <position position="339"/>
    </location>
    <ligand>
        <name>S-adenosyl-L-methionine</name>
        <dbReference type="ChEBI" id="CHEBI:59789"/>
    </ligand>
</feature>
<dbReference type="EMBL" id="JMKI01000047">
    <property type="protein sequence ID" value="KEJ91470.1"/>
    <property type="molecule type" value="Genomic_DNA"/>
</dbReference>
<dbReference type="InterPro" id="IPR030391">
    <property type="entry name" value="MeTrfase_TrmA_CS"/>
</dbReference>
<evidence type="ECO:0000256" key="1">
    <source>
        <dbReference type="ARBA" id="ARBA00022603"/>
    </source>
</evidence>
<keyword evidence="1 4" id="KW-0489">Methyltransferase</keyword>
<dbReference type="PROSITE" id="PS51687">
    <property type="entry name" value="SAM_MT_RNA_M5U"/>
    <property type="match status" value="1"/>
</dbReference>
<dbReference type="PROSITE" id="PS01230">
    <property type="entry name" value="TRMA_1"/>
    <property type="match status" value="1"/>
</dbReference>
<dbReference type="Pfam" id="PF05958">
    <property type="entry name" value="tRNA_U5-meth_tr"/>
    <property type="match status" value="1"/>
</dbReference>
<dbReference type="InterPro" id="IPR030390">
    <property type="entry name" value="MeTrfase_TrmA_AS"/>
</dbReference>
<proteinExistence type="inferred from homology"/>
<dbReference type="PROSITE" id="PS50926">
    <property type="entry name" value="TRAM"/>
    <property type="match status" value="1"/>
</dbReference>
<feature type="binding site" evidence="4">
    <location>
        <position position="385"/>
    </location>
    <ligand>
        <name>S-adenosyl-L-methionine</name>
        <dbReference type="ChEBI" id="CHEBI:59789"/>
    </ligand>
</feature>
<evidence type="ECO:0000313" key="8">
    <source>
        <dbReference type="Proteomes" id="UP000027665"/>
    </source>
</evidence>
<dbReference type="CDD" id="cd02440">
    <property type="entry name" value="AdoMet_MTases"/>
    <property type="match status" value="1"/>
</dbReference>
<dbReference type="PANTHER" id="PTHR11061">
    <property type="entry name" value="RNA M5U METHYLTRANSFERASE"/>
    <property type="match status" value="1"/>
</dbReference>
<dbReference type="InterPro" id="IPR029063">
    <property type="entry name" value="SAM-dependent_MTases_sf"/>
</dbReference>
<dbReference type="Gene3D" id="2.40.50.140">
    <property type="entry name" value="Nucleic acid-binding proteins"/>
    <property type="match status" value="1"/>
</dbReference>
<keyword evidence="2 4" id="KW-0808">Transferase</keyword>
<dbReference type="InterPro" id="IPR010280">
    <property type="entry name" value="U5_MeTrfase_fam"/>
</dbReference>
<name>A0A073IPI9_9BACT</name>
<dbReference type="RefSeq" id="WP_037977852.1">
    <property type="nucleotide sequence ID" value="NZ_JPZR01000046.1"/>
</dbReference>
<dbReference type="PATRIC" id="fig|2754.20.peg.912"/>
<dbReference type="eggNOG" id="COG2265">
    <property type="taxonomic scope" value="Bacteria"/>
</dbReference>
<dbReference type="GO" id="GO:0070475">
    <property type="term" value="P:rRNA base methylation"/>
    <property type="evidence" value="ECO:0007669"/>
    <property type="project" value="TreeGrafter"/>
</dbReference>
<evidence type="ECO:0000256" key="3">
    <source>
        <dbReference type="ARBA" id="ARBA00022691"/>
    </source>
</evidence>
<dbReference type="GO" id="GO:0070041">
    <property type="term" value="F:rRNA (uridine-C5-)-methyltransferase activity"/>
    <property type="evidence" value="ECO:0007669"/>
    <property type="project" value="TreeGrafter"/>
</dbReference>
<dbReference type="FunFam" id="2.40.50.140:FF:000097">
    <property type="entry name" value="23S rRNA (uracil(1939)-C(5))-methyltransferase RlmD"/>
    <property type="match status" value="1"/>
</dbReference>
<gene>
    <name evidence="7" type="ORF">EH55_09685</name>
</gene>
<keyword evidence="3 4" id="KW-0949">S-adenosyl-L-methionine</keyword>
<feature type="domain" description="TRAM" evidence="6">
    <location>
        <begin position="1"/>
        <end position="61"/>
    </location>
</feature>
<dbReference type="SUPFAM" id="SSF50249">
    <property type="entry name" value="Nucleic acid-binding proteins"/>
    <property type="match status" value="1"/>
</dbReference>
<dbReference type="Gene3D" id="2.40.50.1070">
    <property type="match status" value="1"/>
</dbReference>
<dbReference type="Proteomes" id="UP000027665">
    <property type="component" value="Unassembled WGS sequence"/>
</dbReference>
<reference evidence="7 8" key="1">
    <citation type="submission" date="2014-04" db="EMBL/GenBank/DDBJ databases">
        <title>Draft Genome Sequence of Synergistes jonesii.</title>
        <authorList>
            <person name="Coil D.A."/>
            <person name="Eisen J.A."/>
            <person name="Holland-Moritz H.E."/>
        </authorList>
    </citation>
    <scope>NUCLEOTIDE SEQUENCE [LARGE SCALE GENOMIC DNA]</scope>
    <source>
        <strain evidence="7 8">78-1</strain>
    </source>
</reference>
<dbReference type="STRING" id="2754.EH55_09685"/>
<dbReference type="NCBIfam" id="TIGR00479">
    <property type="entry name" value="rumA"/>
    <property type="match status" value="1"/>
</dbReference>
<dbReference type="InterPro" id="IPR002792">
    <property type="entry name" value="TRAM_dom"/>
</dbReference>
<feature type="binding site" evidence="4">
    <location>
        <position position="289"/>
    </location>
    <ligand>
        <name>S-adenosyl-L-methionine</name>
        <dbReference type="ChEBI" id="CHEBI:59789"/>
    </ligand>
</feature>
<dbReference type="Gene3D" id="3.40.50.150">
    <property type="entry name" value="Vaccinia Virus protein VP39"/>
    <property type="match status" value="1"/>
</dbReference>
<dbReference type="SUPFAM" id="SSF53335">
    <property type="entry name" value="S-adenosyl-L-methionine-dependent methyltransferases"/>
    <property type="match status" value="1"/>
</dbReference>
<feature type="active site" evidence="5">
    <location>
        <position position="412"/>
    </location>
</feature>
<feature type="binding site" evidence="4">
    <location>
        <position position="318"/>
    </location>
    <ligand>
        <name>S-adenosyl-L-methionine</name>
        <dbReference type="ChEBI" id="CHEBI:59789"/>
    </ligand>
</feature>
<evidence type="ECO:0000256" key="2">
    <source>
        <dbReference type="ARBA" id="ARBA00022679"/>
    </source>
</evidence>
<dbReference type="AlphaFoldDB" id="A0A073IPI9"/>
<protein>
    <recommendedName>
        <fullName evidence="6">TRAM domain-containing protein</fullName>
    </recommendedName>
</protein>
<accession>A0A073IPI9</accession>
<sequence length="457" mass="49772">MMKQGDIFRVKIDNLNGEGEGVARIGEEGLVLFVPGALAGEEAEVRLVTKKKNYGVAKVVKRFCDSPHRVKPRCASFGRCGGCALQHLSYGAQLSLKKKTLADALTRIGGEREPRVFDCEPSPSEWGYRNKASLPVQSAAGECLRAGFYKPRSHDIVPYRGCDIVAPEIDAKTKEILSALRGTRLCGVRLNGKSAERETIREIVVRRARFTGETLLAVICRRAPSSAELKLLRGALREIEGLSGAVCNINESPGNFIWGEKSVPLFGKETMRERLGKFVFTFEASSFFQVNSEQAAKLYEYAASLALEDLPREILELYAGVGGMTAFLAAGGAKITAVESWEPAAKYIACNAEANGIKKITPLAARVEEAASELSKKNYGTVVLDPPRAGCDEKVVAALLKIAAERIVYVSCNPATLARDIKRLAEGGYELVHAKPFDMFPQTGHVETVVLMSRDKD</sequence>
<evidence type="ECO:0000256" key="5">
    <source>
        <dbReference type="PROSITE-ProRule" id="PRU10015"/>
    </source>
</evidence>
<comment type="similarity">
    <text evidence="4">Belongs to the class I-like SAM-binding methyltransferase superfamily. RNA M5U methyltransferase family.</text>
</comment>
<evidence type="ECO:0000259" key="6">
    <source>
        <dbReference type="PROSITE" id="PS50926"/>
    </source>
</evidence>
<keyword evidence="8" id="KW-1185">Reference proteome</keyword>
<feature type="active site" description="Nucleophile" evidence="4">
    <location>
        <position position="412"/>
    </location>
</feature>
<dbReference type="PANTHER" id="PTHR11061:SF30">
    <property type="entry name" value="TRNA (URACIL(54)-C(5))-METHYLTRANSFERASE"/>
    <property type="match status" value="1"/>
</dbReference>
<evidence type="ECO:0000256" key="4">
    <source>
        <dbReference type="PROSITE-ProRule" id="PRU01024"/>
    </source>
</evidence>
<dbReference type="PROSITE" id="PS01231">
    <property type="entry name" value="TRMA_2"/>
    <property type="match status" value="1"/>
</dbReference>
<dbReference type="OrthoDB" id="9804590at2"/>